<dbReference type="RefSeq" id="WP_111344547.1">
    <property type="nucleotide sequence ID" value="NZ_QLII01000001.1"/>
</dbReference>
<keyword evidence="2" id="KW-1185">Reference proteome</keyword>
<dbReference type="AlphaFoldDB" id="A0A327NLV8"/>
<dbReference type="OrthoDB" id="7059377at2"/>
<proteinExistence type="predicted"/>
<sequence length="161" mass="18412">MLPNWEERPVAVAHLLNPAFCGEVIKRCITEFQKIDKIGLSFQLSFLILPIILNKDIRESLPKTSGKNFITWIEENQILKQELPILITNVVPYTKEALMFLLMYKIVKINDKGYFESITKNKPLTEENEVVECYKKAELLGKLFAKAGASQLIFISLGIKP</sequence>
<dbReference type="InterPro" id="IPR045390">
    <property type="entry name" value="ABC-3C_MC3"/>
</dbReference>
<reference evidence="1 2" key="1">
    <citation type="submission" date="2018-06" db="EMBL/GenBank/DDBJ databases">
        <title>Spirosoma sp. HMF3257 Genome sequencing and assembly.</title>
        <authorList>
            <person name="Kang H."/>
            <person name="Cha I."/>
            <person name="Kim H."/>
            <person name="Kang J."/>
            <person name="Joh K."/>
        </authorList>
    </citation>
    <scope>NUCLEOTIDE SEQUENCE [LARGE SCALE GENOMIC DNA]</scope>
    <source>
        <strain evidence="1 2">HMF3257</strain>
    </source>
</reference>
<name>A0A327NLV8_9BACT</name>
<evidence type="ECO:0000313" key="1">
    <source>
        <dbReference type="EMBL" id="RAI75773.1"/>
    </source>
</evidence>
<accession>A0A327NLV8</accession>
<organism evidence="1 2">
    <name type="scientific">Spirosoma telluris</name>
    <dbReference type="NCBI Taxonomy" id="2183553"/>
    <lineage>
        <taxon>Bacteria</taxon>
        <taxon>Pseudomonadati</taxon>
        <taxon>Bacteroidota</taxon>
        <taxon>Cytophagia</taxon>
        <taxon>Cytophagales</taxon>
        <taxon>Cytophagaceae</taxon>
        <taxon>Spirosoma</taxon>
    </lineage>
</organism>
<dbReference type="Proteomes" id="UP000249016">
    <property type="component" value="Unassembled WGS sequence"/>
</dbReference>
<dbReference type="EMBL" id="QLII01000001">
    <property type="protein sequence ID" value="RAI75773.1"/>
    <property type="molecule type" value="Genomic_DNA"/>
</dbReference>
<comment type="caution">
    <text evidence="1">The sequence shown here is derived from an EMBL/GenBank/DDBJ whole genome shotgun (WGS) entry which is preliminary data.</text>
</comment>
<dbReference type="Pfam" id="PF20131">
    <property type="entry name" value="MC3"/>
    <property type="match status" value="1"/>
</dbReference>
<protein>
    <submittedName>
        <fullName evidence="1">Uncharacterized protein</fullName>
    </submittedName>
</protein>
<evidence type="ECO:0000313" key="2">
    <source>
        <dbReference type="Proteomes" id="UP000249016"/>
    </source>
</evidence>
<gene>
    <name evidence="1" type="ORF">HMF3257_19345</name>
</gene>